<sequence length="183" mass="19820">MKNSKTKKMILNAILLGIGVLLHQIFPAIGAGITPDLTLVMLFCIMILNREDYKMCLIAGIATGIFTALTTKLPGGQAPNFIDKIVTVNVMFIFMKALYISPMINKLGSKGNLIVVSIMTLFGTLVSGFVFLYFASLMAGLPAGIFKLFLAVVVPSTVINIVAALILFKIISLSLKRTNYQIS</sequence>
<organism evidence="2 3">
    <name type="scientific">Peptostreptococcus canis</name>
    <dbReference type="NCBI Taxonomy" id="1159213"/>
    <lineage>
        <taxon>Bacteria</taxon>
        <taxon>Bacillati</taxon>
        <taxon>Bacillota</taxon>
        <taxon>Clostridia</taxon>
        <taxon>Peptostreptococcales</taxon>
        <taxon>Peptostreptococcaceae</taxon>
        <taxon>Peptostreptococcus</taxon>
    </lineage>
</organism>
<dbReference type="InterPro" id="IPR031360">
    <property type="entry name" value="TrpP"/>
</dbReference>
<feature type="transmembrane region" description="Helical" evidence="1">
    <location>
        <begin position="81"/>
        <end position="101"/>
    </location>
</feature>
<keyword evidence="1" id="KW-0472">Membrane</keyword>
<evidence type="ECO:0000313" key="3">
    <source>
        <dbReference type="Proteomes" id="UP000713904"/>
    </source>
</evidence>
<keyword evidence="3" id="KW-1185">Reference proteome</keyword>
<feature type="transmembrane region" description="Helical" evidence="1">
    <location>
        <begin position="113"/>
        <end position="136"/>
    </location>
</feature>
<keyword evidence="1" id="KW-0812">Transmembrane</keyword>
<comment type="caution">
    <text evidence="2">The sequence shown here is derived from an EMBL/GenBank/DDBJ whole genome shotgun (WGS) entry which is preliminary data.</text>
</comment>
<keyword evidence="1" id="KW-1133">Transmembrane helix</keyword>
<dbReference type="EMBL" id="JABGBW010000002">
    <property type="protein sequence ID" value="MBC2575756.1"/>
    <property type="molecule type" value="Genomic_DNA"/>
</dbReference>
<protein>
    <submittedName>
        <fullName evidence="2">Tryptophan transporter</fullName>
    </submittedName>
</protein>
<evidence type="ECO:0000256" key="1">
    <source>
        <dbReference type="SAM" id="Phobius"/>
    </source>
</evidence>
<feature type="transmembrane region" description="Helical" evidence="1">
    <location>
        <begin position="9"/>
        <end position="26"/>
    </location>
</feature>
<gene>
    <name evidence="2" type="ORF">HLB29_03560</name>
</gene>
<proteinExistence type="predicted"/>
<reference evidence="2 3" key="1">
    <citation type="submission" date="2020-05" db="EMBL/GenBank/DDBJ databases">
        <title>Draft genome of xy-202 and genomic insight in genome of the genus Peptostreptococcus.</title>
        <authorList>
            <person name="Zhang Z."/>
        </authorList>
    </citation>
    <scope>NUCLEOTIDE SEQUENCE [LARGE SCALE GENOMIC DNA]</scope>
    <source>
        <strain evidence="2 3">DSM 27025</strain>
    </source>
</reference>
<accession>A0ABR6TL75</accession>
<dbReference type="Pfam" id="PF17099">
    <property type="entry name" value="TrpP"/>
    <property type="match status" value="1"/>
</dbReference>
<name>A0ABR6TL75_9FIRM</name>
<evidence type="ECO:0000313" key="2">
    <source>
        <dbReference type="EMBL" id="MBC2575756.1"/>
    </source>
</evidence>
<dbReference type="RefSeq" id="WP_185623784.1">
    <property type="nucleotide sequence ID" value="NZ_JABGBW010000002.1"/>
</dbReference>
<dbReference type="Proteomes" id="UP000713904">
    <property type="component" value="Unassembled WGS sequence"/>
</dbReference>
<feature type="transmembrane region" description="Helical" evidence="1">
    <location>
        <begin position="148"/>
        <end position="168"/>
    </location>
</feature>